<keyword evidence="3" id="KW-1185">Reference proteome</keyword>
<accession>A0A9W4T6H6</accession>
<evidence type="ECO:0000313" key="2">
    <source>
        <dbReference type="EMBL" id="CAI2194765.1"/>
    </source>
</evidence>
<proteinExistence type="predicted"/>
<dbReference type="OrthoDB" id="2419440at2759"/>
<feature type="region of interest" description="Disordered" evidence="1">
    <location>
        <begin position="21"/>
        <end position="42"/>
    </location>
</feature>
<evidence type="ECO:0000313" key="3">
    <source>
        <dbReference type="Proteomes" id="UP001153678"/>
    </source>
</evidence>
<organism evidence="2 3">
    <name type="scientific">Funneliformis geosporum</name>
    <dbReference type="NCBI Taxonomy" id="1117311"/>
    <lineage>
        <taxon>Eukaryota</taxon>
        <taxon>Fungi</taxon>
        <taxon>Fungi incertae sedis</taxon>
        <taxon>Mucoromycota</taxon>
        <taxon>Glomeromycotina</taxon>
        <taxon>Glomeromycetes</taxon>
        <taxon>Glomerales</taxon>
        <taxon>Glomeraceae</taxon>
        <taxon>Funneliformis</taxon>
    </lineage>
</organism>
<feature type="compositionally biased region" description="Basic and acidic residues" evidence="1">
    <location>
        <begin position="33"/>
        <end position="42"/>
    </location>
</feature>
<reference evidence="2" key="1">
    <citation type="submission" date="2022-08" db="EMBL/GenBank/DDBJ databases">
        <authorList>
            <person name="Kallberg Y."/>
            <person name="Tangrot J."/>
            <person name="Rosling A."/>
        </authorList>
    </citation>
    <scope>NUCLEOTIDE SEQUENCE</scope>
    <source>
        <strain evidence="2">Wild A</strain>
    </source>
</reference>
<dbReference type="EMBL" id="CAMKVN010011397">
    <property type="protein sequence ID" value="CAI2194765.1"/>
    <property type="molecule type" value="Genomic_DNA"/>
</dbReference>
<dbReference type="Proteomes" id="UP001153678">
    <property type="component" value="Unassembled WGS sequence"/>
</dbReference>
<evidence type="ECO:0000256" key="1">
    <source>
        <dbReference type="SAM" id="MobiDB-lite"/>
    </source>
</evidence>
<sequence>PQQLQHVTNVQNSCSVGEEEISKITNISQPDTEPEKRFASDP</sequence>
<protein>
    <submittedName>
        <fullName evidence="2">7187_t:CDS:1</fullName>
    </submittedName>
</protein>
<gene>
    <name evidence="2" type="ORF">FWILDA_LOCUS16740</name>
</gene>
<comment type="caution">
    <text evidence="2">The sequence shown here is derived from an EMBL/GenBank/DDBJ whole genome shotgun (WGS) entry which is preliminary data.</text>
</comment>
<dbReference type="AlphaFoldDB" id="A0A9W4T6H6"/>
<name>A0A9W4T6H6_9GLOM</name>
<feature type="non-terminal residue" evidence="2">
    <location>
        <position position="42"/>
    </location>
</feature>
<feature type="non-terminal residue" evidence="2">
    <location>
        <position position="1"/>
    </location>
</feature>